<feature type="domain" description="DUF4116" evidence="1">
    <location>
        <begin position="124"/>
        <end position="161"/>
    </location>
</feature>
<dbReference type="Pfam" id="PF13475">
    <property type="entry name" value="DUF4116"/>
    <property type="match status" value="1"/>
</dbReference>
<evidence type="ECO:0000313" key="2">
    <source>
        <dbReference type="EMBL" id="ARF12547.1"/>
    </source>
</evidence>
<protein>
    <recommendedName>
        <fullName evidence="1">DUF4116 domain-containing protein</fullName>
    </recommendedName>
</protein>
<name>A0A1V0SLD6_9VIRU</name>
<organism evidence="2">
    <name type="scientific">Klosneuvirus KNV1</name>
    <dbReference type="NCBI Taxonomy" id="1977640"/>
    <lineage>
        <taxon>Viruses</taxon>
        <taxon>Varidnaviria</taxon>
        <taxon>Bamfordvirae</taxon>
        <taxon>Nucleocytoviricota</taxon>
        <taxon>Megaviricetes</taxon>
        <taxon>Imitervirales</taxon>
        <taxon>Mimiviridae</taxon>
        <taxon>Klosneuvirinae</taxon>
        <taxon>Klosneuvirus</taxon>
    </lineage>
</organism>
<accession>A0A1V0SLD6</accession>
<evidence type="ECO:0000259" key="1">
    <source>
        <dbReference type="Pfam" id="PF13475"/>
    </source>
</evidence>
<proteinExistence type="predicted"/>
<sequence>MYNGTDFLEKYGNKHFIVLTNKKDEYIPGLNSHCDGINFISSEYLAEYLYKDNKPYMFYHTVKIPNDVLICHVCNNVFNSDKLILSEAKSIKDHILWNDEIFCLKVVIRYKGSLRYVVNQTPMICLLAVSVDGDSLKYVKKQDNDICLEALKNNGLALHYVKINQTNEMCTLAVQNHPGALCYVKNQTDDLCMMAVKKAGWLLKYVKIQSEEICLAAIDNWINAYYDVQIKTSKIIRAAIEKSGHIITSIDLPSDELILLAVKTYPQILGFKKFTDHFPSLFNLYPELVKINGLCLEFIPNQTNQLCMDAITQNGFALYYVKDKNIYEQLYNIGYRQISKHYEKLFKLIDKLKNPEKRYYKYVEKNMKHDKIIKLRKQYEKLYDLIFWHLDNFDKIQKIFDYYNIEYKTKKEFDKALQYDNLENNHEHLLISIILSDIDLVYDYLVSDGKILLTQPLDIKNVDTELHEFLLELDQKPEKVKSILETFEEAEKSMNFTNYMDSNIN</sequence>
<reference evidence="2" key="1">
    <citation type="journal article" date="2017" name="Science">
        <title>Giant viruses with an expanded complement of translation system components.</title>
        <authorList>
            <person name="Schulz F."/>
            <person name="Yutin N."/>
            <person name="Ivanova N.N."/>
            <person name="Ortega D.R."/>
            <person name="Lee T.K."/>
            <person name="Vierheilig J."/>
            <person name="Daims H."/>
            <person name="Horn M."/>
            <person name="Wagner M."/>
            <person name="Jensen G.J."/>
            <person name="Kyrpides N.C."/>
            <person name="Koonin E.V."/>
            <person name="Woyke T."/>
        </authorList>
    </citation>
    <scope>NUCLEOTIDE SEQUENCE</scope>
    <source>
        <strain evidence="2">KNV1</strain>
    </source>
</reference>
<gene>
    <name evidence="2" type="ORF">Klosneuvirus_6_109</name>
</gene>
<dbReference type="EMBL" id="KY684113">
    <property type="protein sequence ID" value="ARF12547.1"/>
    <property type="molecule type" value="Genomic_DNA"/>
</dbReference>
<dbReference type="InterPro" id="IPR025197">
    <property type="entry name" value="DUF4116"/>
</dbReference>